<protein>
    <submittedName>
        <fullName evidence="1">Uncharacterized protein</fullName>
    </submittedName>
</protein>
<dbReference type="AlphaFoldDB" id="A0A0E9V3V1"/>
<dbReference type="EMBL" id="GBXM01036654">
    <property type="protein sequence ID" value="JAH71923.1"/>
    <property type="molecule type" value="Transcribed_RNA"/>
</dbReference>
<proteinExistence type="predicted"/>
<organism evidence="1">
    <name type="scientific">Anguilla anguilla</name>
    <name type="common">European freshwater eel</name>
    <name type="synonym">Muraena anguilla</name>
    <dbReference type="NCBI Taxonomy" id="7936"/>
    <lineage>
        <taxon>Eukaryota</taxon>
        <taxon>Metazoa</taxon>
        <taxon>Chordata</taxon>
        <taxon>Craniata</taxon>
        <taxon>Vertebrata</taxon>
        <taxon>Euteleostomi</taxon>
        <taxon>Actinopterygii</taxon>
        <taxon>Neopterygii</taxon>
        <taxon>Teleostei</taxon>
        <taxon>Anguilliformes</taxon>
        <taxon>Anguillidae</taxon>
        <taxon>Anguilla</taxon>
    </lineage>
</organism>
<evidence type="ECO:0000313" key="1">
    <source>
        <dbReference type="EMBL" id="JAH71923.1"/>
    </source>
</evidence>
<accession>A0A0E9V3V1</accession>
<sequence>MVLEDPLELCHHHPSPGHQ</sequence>
<name>A0A0E9V3V1_ANGAN</name>
<reference evidence="1" key="2">
    <citation type="journal article" date="2015" name="Fish Shellfish Immunol.">
        <title>Early steps in the European eel (Anguilla anguilla)-Vibrio vulnificus interaction in the gills: Role of the RtxA13 toxin.</title>
        <authorList>
            <person name="Callol A."/>
            <person name="Pajuelo D."/>
            <person name="Ebbesson L."/>
            <person name="Teles M."/>
            <person name="MacKenzie S."/>
            <person name="Amaro C."/>
        </authorList>
    </citation>
    <scope>NUCLEOTIDE SEQUENCE</scope>
</reference>
<reference evidence="1" key="1">
    <citation type="submission" date="2014-11" db="EMBL/GenBank/DDBJ databases">
        <authorList>
            <person name="Amaro Gonzalez C."/>
        </authorList>
    </citation>
    <scope>NUCLEOTIDE SEQUENCE</scope>
</reference>